<dbReference type="AlphaFoldDB" id="A1HSM8"/>
<evidence type="ECO:0000313" key="1">
    <source>
        <dbReference type="EMBL" id="EAX47009.1"/>
    </source>
</evidence>
<protein>
    <submittedName>
        <fullName evidence="1">Uncharacterized protein</fullName>
    </submittedName>
</protein>
<evidence type="ECO:0000313" key="2">
    <source>
        <dbReference type="Proteomes" id="UP000005139"/>
    </source>
</evidence>
<reference evidence="1 2" key="2">
    <citation type="submission" date="2007-01" db="EMBL/GenBank/DDBJ databases">
        <title>Sequencing of the draft genome and assembly of Thermosinus carboxydivorans Nor1.</title>
        <authorList>
            <consortium name="US DOE Joint Genome Institute (JGI-PGF)"/>
            <person name="Copeland A."/>
            <person name="Lucas S."/>
            <person name="Lapidus A."/>
            <person name="Barry K."/>
            <person name="Glavina del Rio T."/>
            <person name="Dalin E."/>
            <person name="Tice H."/>
            <person name="Bruce D."/>
            <person name="Pitluck S."/>
            <person name="Richardson P."/>
        </authorList>
    </citation>
    <scope>NUCLEOTIDE SEQUENCE [LARGE SCALE GENOMIC DNA]</scope>
    <source>
        <strain evidence="1 2">Nor1</strain>
    </source>
</reference>
<gene>
    <name evidence="1" type="ORF">TcarDRAFT_0911</name>
</gene>
<organism evidence="1 2">
    <name type="scientific">Thermosinus carboxydivorans Nor1</name>
    <dbReference type="NCBI Taxonomy" id="401526"/>
    <lineage>
        <taxon>Bacteria</taxon>
        <taxon>Bacillati</taxon>
        <taxon>Bacillota</taxon>
        <taxon>Negativicutes</taxon>
        <taxon>Selenomonadales</taxon>
        <taxon>Sporomusaceae</taxon>
        <taxon>Thermosinus</taxon>
    </lineage>
</organism>
<dbReference type="Proteomes" id="UP000005139">
    <property type="component" value="Unassembled WGS sequence"/>
</dbReference>
<dbReference type="EMBL" id="AAWL01000017">
    <property type="protein sequence ID" value="EAX47009.1"/>
    <property type="molecule type" value="Genomic_DNA"/>
</dbReference>
<comment type="caution">
    <text evidence="1">The sequence shown here is derived from an EMBL/GenBank/DDBJ whole genome shotgun (WGS) entry which is preliminary data.</text>
</comment>
<name>A1HSM8_9FIRM</name>
<reference evidence="1 2" key="1">
    <citation type="submission" date="2007-01" db="EMBL/GenBank/DDBJ databases">
        <title>Annotation of the draft genome assembly of Thermosinus carboxydivorans Nor1.</title>
        <authorList>
            <consortium name="US DOE Joint Genome Institute (JGI-ORNL)"/>
            <person name="Larimer F."/>
            <person name="Land M."/>
            <person name="Hauser L."/>
        </authorList>
    </citation>
    <scope>NUCLEOTIDE SEQUENCE [LARGE SCALE GENOMIC DNA]</scope>
    <source>
        <strain evidence="1 2">Nor1</strain>
    </source>
</reference>
<proteinExistence type="predicted"/>
<sequence>MILSVFMVGHRGAIFIVLKFKKYPLRVLCGFIYHPFLSSDFQGSTPRTRKLRKVVFWRDMRRAQYANCVLSGLCGFAKKTRQRLCFLATFLW</sequence>
<accession>A1HSM8</accession>
<keyword evidence="2" id="KW-1185">Reference proteome</keyword>